<dbReference type="EMBL" id="JAINDJ010000004">
    <property type="protein sequence ID" value="KAG9449125.1"/>
    <property type="molecule type" value="Genomic_DNA"/>
</dbReference>
<protein>
    <submittedName>
        <fullName evidence="1">Uncharacterized protein</fullName>
    </submittedName>
</protein>
<evidence type="ECO:0000313" key="1">
    <source>
        <dbReference type="EMBL" id="KAG9449125.1"/>
    </source>
</evidence>
<evidence type="ECO:0000313" key="2">
    <source>
        <dbReference type="Proteomes" id="UP000825729"/>
    </source>
</evidence>
<keyword evidence="2" id="KW-1185">Reference proteome</keyword>
<comment type="caution">
    <text evidence="1">The sequence shown here is derived from an EMBL/GenBank/DDBJ whole genome shotgun (WGS) entry which is preliminary data.</text>
</comment>
<organism evidence="1 2">
    <name type="scientific">Aristolochia fimbriata</name>
    <name type="common">White veined hardy Dutchman's pipe vine</name>
    <dbReference type="NCBI Taxonomy" id="158543"/>
    <lineage>
        <taxon>Eukaryota</taxon>
        <taxon>Viridiplantae</taxon>
        <taxon>Streptophyta</taxon>
        <taxon>Embryophyta</taxon>
        <taxon>Tracheophyta</taxon>
        <taxon>Spermatophyta</taxon>
        <taxon>Magnoliopsida</taxon>
        <taxon>Magnoliidae</taxon>
        <taxon>Piperales</taxon>
        <taxon>Aristolochiaceae</taxon>
        <taxon>Aristolochia</taxon>
    </lineage>
</organism>
<name>A0AAV7EM13_ARIFI</name>
<sequence>MGWQLMGSIETYGFAQVIDVGSRQLVVQFLSDFCQISWAIPDAALGSECLYCQWKIGSNMSCWKCDARCVGRSSLTLMLSYFQHVTDLSCCSKSFNDCQVITALSKLTSSGAEIKTML</sequence>
<dbReference type="AlphaFoldDB" id="A0AAV7EM13"/>
<dbReference type="Proteomes" id="UP000825729">
    <property type="component" value="Unassembled WGS sequence"/>
</dbReference>
<reference evidence="1 2" key="1">
    <citation type="submission" date="2021-07" db="EMBL/GenBank/DDBJ databases">
        <title>The Aristolochia fimbriata genome: insights into angiosperm evolution, floral development and chemical biosynthesis.</title>
        <authorList>
            <person name="Jiao Y."/>
        </authorList>
    </citation>
    <scope>NUCLEOTIDE SEQUENCE [LARGE SCALE GENOMIC DNA]</scope>
    <source>
        <strain evidence="1">IBCAS-2021</strain>
        <tissue evidence="1">Leaf</tissue>
    </source>
</reference>
<gene>
    <name evidence="1" type="ORF">H6P81_009090</name>
</gene>
<accession>A0AAV7EM13</accession>
<proteinExistence type="predicted"/>